<comment type="function">
    <text evidence="9 10">Catalyzes the ferrous insertion into protoporphyrin IX.</text>
</comment>
<evidence type="ECO:0000256" key="8">
    <source>
        <dbReference type="ARBA" id="ARBA00024536"/>
    </source>
</evidence>
<dbReference type="EMBL" id="BGZJ01000001">
    <property type="protein sequence ID" value="GBO93454.1"/>
    <property type="molecule type" value="Genomic_DNA"/>
</dbReference>
<dbReference type="NCBIfam" id="TIGR00109">
    <property type="entry name" value="hemH"/>
    <property type="match status" value="1"/>
</dbReference>
<keyword evidence="4 9" id="KW-0408">Iron</keyword>
<dbReference type="FunFam" id="3.40.50.1400:FF:000002">
    <property type="entry name" value="Ferrochelatase"/>
    <property type="match status" value="1"/>
</dbReference>
<dbReference type="GO" id="GO:0006783">
    <property type="term" value="P:heme biosynthetic process"/>
    <property type="evidence" value="ECO:0007669"/>
    <property type="project" value="UniProtKB-UniRule"/>
</dbReference>
<dbReference type="GO" id="GO:0005737">
    <property type="term" value="C:cytoplasm"/>
    <property type="evidence" value="ECO:0007669"/>
    <property type="project" value="UniProtKB-SubCell"/>
</dbReference>
<keyword evidence="2 9" id="KW-0963">Cytoplasm</keyword>
<evidence type="ECO:0000313" key="12">
    <source>
        <dbReference type="Proteomes" id="UP000266091"/>
    </source>
</evidence>
<evidence type="ECO:0000256" key="9">
    <source>
        <dbReference type="HAMAP-Rule" id="MF_00323"/>
    </source>
</evidence>
<dbReference type="SUPFAM" id="SSF53800">
    <property type="entry name" value="Chelatase"/>
    <property type="match status" value="1"/>
</dbReference>
<comment type="subcellular location">
    <subcellularLocation>
        <location evidence="9 10">Cytoplasm</location>
    </subcellularLocation>
</comment>
<dbReference type="Gene3D" id="3.40.50.1400">
    <property type="match status" value="2"/>
</dbReference>
<dbReference type="Proteomes" id="UP000266091">
    <property type="component" value="Unassembled WGS sequence"/>
</dbReference>
<keyword evidence="3 9" id="KW-0479">Metal-binding</keyword>
<evidence type="ECO:0000256" key="3">
    <source>
        <dbReference type="ARBA" id="ARBA00022723"/>
    </source>
</evidence>
<dbReference type="EC" id="4.98.1.1" evidence="9 10"/>
<dbReference type="OrthoDB" id="9809741at2"/>
<sequence length="335" mass="38290">MGKKPQIAVLLANTGTPDDPSPEAVRRYLRDYLKDRRIVEMPPFIWLPILYGTVLRKRPAKSAAKYRQIWTPEGSPLVVHARKIAEGLNERMKASDLPVRVEYSMCYGNPSLDAQIRKIVAEGIEKLFILPLFPQYSPQTVGSVMDTVGKTYRTLRNIPATRTVKRFCDRDDWVQAMAQHVRNYWAEHGEPWSEGGKLIFSFHGVPEECVKEKGDTYQQECLDSSKAIAAALNLTSEQWETDFQSRFGPQEWLQPYTIDRAKTLASEGVNRLDIICPSFTCDCLETDEEVDLGIRKVYEEANPSGHFHYIPCLNSTPGAIDFYERLIRDELQGWL</sequence>
<organism evidence="11 12">
    <name type="scientific">Mesosutterella multiformis</name>
    <dbReference type="NCBI Taxonomy" id="2259133"/>
    <lineage>
        <taxon>Bacteria</taxon>
        <taxon>Pseudomonadati</taxon>
        <taxon>Pseudomonadota</taxon>
        <taxon>Betaproteobacteria</taxon>
        <taxon>Burkholderiales</taxon>
        <taxon>Sutterellaceae</taxon>
        <taxon>Mesosutterella</taxon>
    </lineage>
</organism>
<dbReference type="HAMAP" id="MF_00323">
    <property type="entry name" value="Ferrochelatase"/>
    <property type="match status" value="1"/>
</dbReference>
<evidence type="ECO:0000256" key="2">
    <source>
        <dbReference type="ARBA" id="ARBA00022490"/>
    </source>
</evidence>
<dbReference type="InterPro" id="IPR033644">
    <property type="entry name" value="Ferrochelatase_C"/>
</dbReference>
<proteinExistence type="inferred from homology"/>
<dbReference type="RefSeq" id="WP_116269831.1">
    <property type="nucleotide sequence ID" value="NZ_BGZJ01000001.1"/>
</dbReference>
<dbReference type="UniPathway" id="UPA00252">
    <property type="reaction ID" value="UER00325"/>
</dbReference>
<dbReference type="CDD" id="cd00419">
    <property type="entry name" value="Ferrochelatase_C"/>
    <property type="match status" value="1"/>
</dbReference>
<accession>A0A388SFI2</accession>
<comment type="pathway">
    <text evidence="9 10">Porphyrin-containing compound metabolism; protoheme biosynthesis; protoheme from protoporphyrin-IX: step 1/1.</text>
</comment>
<dbReference type="PANTHER" id="PTHR11108:SF1">
    <property type="entry name" value="FERROCHELATASE, MITOCHONDRIAL"/>
    <property type="match status" value="1"/>
</dbReference>
<keyword evidence="5 9" id="KW-0350">Heme biosynthesis</keyword>
<dbReference type="CDD" id="cd03411">
    <property type="entry name" value="Ferrochelatase_N"/>
    <property type="match status" value="1"/>
</dbReference>
<keyword evidence="6 9" id="KW-0456">Lyase</keyword>
<comment type="caution">
    <text evidence="11">The sequence shown here is derived from an EMBL/GenBank/DDBJ whole genome shotgun (WGS) entry which is preliminary data.</text>
</comment>
<dbReference type="InterPro" id="IPR033659">
    <property type="entry name" value="Ferrochelatase_N"/>
</dbReference>
<evidence type="ECO:0000256" key="7">
    <source>
        <dbReference type="ARBA" id="ARBA00023244"/>
    </source>
</evidence>
<feature type="binding site" evidence="9">
    <location>
        <position position="203"/>
    </location>
    <ligand>
        <name>Fe(2+)</name>
        <dbReference type="ChEBI" id="CHEBI:29033"/>
    </ligand>
</feature>
<keyword evidence="7 9" id="KW-0627">Porphyrin biosynthesis</keyword>
<gene>
    <name evidence="11" type="primary">hemH1</name>
    <name evidence="9" type="synonym">hemH</name>
    <name evidence="11" type="ORF">MESMUL_08080</name>
</gene>
<evidence type="ECO:0000256" key="5">
    <source>
        <dbReference type="ARBA" id="ARBA00023133"/>
    </source>
</evidence>
<evidence type="ECO:0000313" key="11">
    <source>
        <dbReference type="EMBL" id="GBO93454.1"/>
    </source>
</evidence>
<dbReference type="Pfam" id="PF00762">
    <property type="entry name" value="Ferrochelatase"/>
    <property type="match status" value="1"/>
</dbReference>
<dbReference type="InterPro" id="IPR001015">
    <property type="entry name" value="Ferrochelatase"/>
</dbReference>
<dbReference type="PANTHER" id="PTHR11108">
    <property type="entry name" value="FERROCHELATASE"/>
    <property type="match status" value="1"/>
</dbReference>
<evidence type="ECO:0000256" key="1">
    <source>
        <dbReference type="ARBA" id="ARBA00007718"/>
    </source>
</evidence>
<dbReference type="GO" id="GO:0046872">
    <property type="term" value="F:metal ion binding"/>
    <property type="evidence" value="ECO:0007669"/>
    <property type="project" value="UniProtKB-KW"/>
</dbReference>
<dbReference type="AlphaFoldDB" id="A0A388SFI2"/>
<protein>
    <recommendedName>
        <fullName evidence="9 10">Ferrochelatase</fullName>
        <ecNumber evidence="9 10">4.98.1.1</ecNumber>
    </recommendedName>
    <alternativeName>
        <fullName evidence="9">Heme synthase</fullName>
    </alternativeName>
    <alternativeName>
        <fullName evidence="9">Protoheme ferro-lyase</fullName>
    </alternativeName>
</protein>
<reference evidence="11 12" key="1">
    <citation type="journal article" date="2018" name="Int. J. Syst. Evol. Microbiol.">
        <title>Mesosutterella multiformis gen. nov., sp. nov., a member of the family Sutterellaceae and Sutterella megalosphaeroides sp. nov., isolated from human faeces.</title>
        <authorList>
            <person name="Sakamoto M."/>
            <person name="Ikeyama N."/>
            <person name="Kunihiro T."/>
            <person name="Iino T."/>
            <person name="Yuki M."/>
            <person name="Ohkuma M."/>
        </authorList>
    </citation>
    <scope>NUCLEOTIDE SEQUENCE [LARGE SCALE GENOMIC DNA]</scope>
    <source>
        <strain evidence="11 12">4NBBH2</strain>
    </source>
</reference>
<dbReference type="InterPro" id="IPR019772">
    <property type="entry name" value="Ferrochelatase_AS"/>
</dbReference>
<name>A0A388SFI2_9BURK</name>
<comment type="catalytic activity">
    <reaction evidence="9 10">
        <text>heme b + 2 H(+) = protoporphyrin IX + Fe(2+)</text>
        <dbReference type="Rhea" id="RHEA:22584"/>
        <dbReference type="ChEBI" id="CHEBI:15378"/>
        <dbReference type="ChEBI" id="CHEBI:29033"/>
        <dbReference type="ChEBI" id="CHEBI:57306"/>
        <dbReference type="ChEBI" id="CHEBI:60344"/>
        <dbReference type="EC" id="4.98.1.1"/>
    </reaction>
</comment>
<dbReference type="PROSITE" id="PS00534">
    <property type="entry name" value="FERROCHELATASE"/>
    <property type="match status" value="1"/>
</dbReference>
<evidence type="ECO:0000256" key="6">
    <source>
        <dbReference type="ARBA" id="ARBA00023239"/>
    </source>
</evidence>
<evidence type="ECO:0000256" key="4">
    <source>
        <dbReference type="ARBA" id="ARBA00023004"/>
    </source>
</evidence>
<evidence type="ECO:0000256" key="10">
    <source>
        <dbReference type="RuleBase" id="RU000607"/>
    </source>
</evidence>
<feature type="binding site" evidence="9">
    <location>
        <position position="285"/>
    </location>
    <ligand>
        <name>Fe(2+)</name>
        <dbReference type="ChEBI" id="CHEBI:29033"/>
    </ligand>
</feature>
<comment type="catalytic activity">
    <reaction evidence="8">
        <text>Fe-coproporphyrin III + 2 H(+) = coproporphyrin III + Fe(2+)</text>
        <dbReference type="Rhea" id="RHEA:49572"/>
        <dbReference type="ChEBI" id="CHEBI:15378"/>
        <dbReference type="ChEBI" id="CHEBI:29033"/>
        <dbReference type="ChEBI" id="CHEBI:68438"/>
        <dbReference type="ChEBI" id="CHEBI:131725"/>
        <dbReference type="EC" id="4.99.1.9"/>
    </reaction>
    <physiologicalReaction direction="right-to-left" evidence="8">
        <dbReference type="Rhea" id="RHEA:49574"/>
    </physiologicalReaction>
</comment>
<comment type="similarity">
    <text evidence="1 9 10">Belongs to the ferrochelatase family.</text>
</comment>
<keyword evidence="12" id="KW-1185">Reference proteome</keyword>
<dbReference type="GO" id="GO:0004325">
    <property type="term" value="F:ferrochelatase activity"/>
    <property type="evidence" value="ECO:0007669"/>
    <property type="project" value="UniProtKB-UniRule"/>
</dbReference>